<evidence type="ECO:0000256" key="1">
    <source>
        <dbReference type="SAM" id="MobiDB-lite"/>
    </source>
</evidence>
<protein>
    <submittedName>
        <fullName evidence="2">Uncharacterized protein</fullName>
    </submittedName>
</protein>
<organism evidence="2 3">
    <name type="scientific">Sphagnum jensenii</name>
    <dbReference type="NCBI Taxonomy" id="128206"/>
    <lineage>
        <taxon>Eukaryota</taxon>
        <taxon>Viridiplantae</taxon>
        <taxon>Streptophyta</taxon>
        <taxon>Embryophyta</taxon>
        <taxon>Bryophyta</taxon>
        <taxon>Sphagnophytina</taxon>
        <taxon>Sphagnopsida</taxon>
        <taxon>Sphagnales</taxon>
        <taxon>Sphagnaceae</taxon>
        <taxon>Sphagnum</taxon>
    </lineage>
</organism>
<gene>
    <name evidence="2" type="ORF">CSSPJE1EN1_LOCUS22688</name>
</gene>
<accession>A0ABP0XHZ2</accession>
<reference evidence="2" key="1">
    <citation type="submission" date="2024-02" db="EMBL/GenBank/DDBJ databases">
        <authorList>
            <consortium name="ELIXIR-Norway"/>
            <consortium name="Elixir Norway"/>
        </authorList>
    </citation>
    <scope>NUCLEOTIDE SEQUENCE</scope>
</reference>
<sequence>MHILQNAASVGDAVAMNTASRNRLSAADHQRNYLDRMSTAAQQQQQDRDREQHAEARARLIDQERQQQRDRDRERHGEARARLIDQERQQ</sequence>
<evidence type="ECO:0000313" key="3">
    <source>
        <dbReference type="Proteomes" id="UP001497444"/>
    </source>
</evidence>
<keyword evidence="3" id="KW-1185">Reference proteome</keyword>
<feature type="region of interest" description="Disordered" evidence="1">
    <location>
        <begin position="21"/>
        <end position="90"/>
    </location>
</feature>
<feature type="compositionally biased region" description="Basic and acidic residues" evidence="1">
    <location>
        <begin position="46"/>
        <end position="90"/>
    </location>
</feature>
<dbReference type="EMBL" id="OZ020103">
    <property type="protein sequence ID" value="CAK9277210.1"/>
    <property type="molecule type" value="Genomic_DNA"/>
</dbReference>
<name>A0ABP0XHZ2_9BRYO</name>
<evidence type="ECO:0000313" key="2">
    <source>
        <dbReference type="EMBL" id="CAK9277210.1"/>
    </source>
</evidence>
<proteinExistence type="predicted"/>
<dbReference type="Proteomes" id="UP001497444">
    <property type="component" value="Chromosome 8"/>
</dbReference>